<evidence type="ECO:0000256" key="2">
    <source>
        <dbReference type="ARBA" id="ARBA00048336"/>
    </source>
</evidence>
<comment type="caution">
    <text evidence="5">The sequence shown here is derived from an EMBL/GenBank/DDBJ whole genome shotgun (WGS) entry which is preliminary data.</text>
</comment>
<dbReference type="GO" id="GO:0004722">
    <property type="term" value="F:protein serine/threonine phosphatase activity"/>
    <property type="evidence" value="ECO:0007669"/>
    <property type="project" value="UniProtKB-EC"/>
</dbReference>
<dbReference type="InterPro" id="IPR036457">
    <property type="entry name" value="PPM-type-like_dom_sf"/>
</dbReference>
<name>A0AAD8VY43_LOLMU</name>
<gene>
    <name evidence="5" type="ORF">QYE76_002262</name>
</gene>
<protein>
    <recommendedName>
        <fullName evidence="3">Protein phosphatase</fullName>
        <ecNumber evidence="3">3.1.3.16</ecNumber>
    </recommendedName>
</protein>
<dbReference type="EC" id="3.1.3.16" evidence="3"/>
<dbReference type="PANTHER" id="PTHR12320">
    <property type="entry name" value="PROTEIN PHOSPHATASE 2C"/>
    <property type="match status" value="1"/>
</dbReference>
<evidence type="ECO:0000256" key="3">
    <source>
        <dbReference type="RuleBase" id="RU366020"/>
    </source>
</evidence>
<keyword evidence="3" id="KW-0464">Manganese</keyword>
<dbReference type="Gene3D" id="3.60.40.10">
    <property type="entry name" value="PPM-type phosphatase domain"/>
    <property type="match status" value="1"/>
</dbReference>
<comment type="cofactor">
    <cofactor evidence="3">
        <name>Mn(2+)</name>
        <dbReference type="ChEBI" id="CHEBI:29035"/>
    </cofactor>
</comment>
<comment type="catalytic activity">
    <reaction evidence="1 3">
        <text>O-phospho-L-seryl-[protein] + H2O = L-seryl-[protein] + phosphate</text>
        <dbReference type="Rhea" id="RHEA:20629"/>
        <dbReference type="Rhea" id="RHEA-COMP:9863"/>
        <dbReference type="Rhea" id="RHEA-COMP:11604"/>
        <dbReference type="ChEBI" id="CHEBI:15377"/>
        <dbReference type="ChEBI" id="CHEBI:29999"/>
        <dbReference type="ChEBI" id="CHEBI:43474"/>
        <dbReference type="ChEBI" id="CHEBI:83421"/>
        <dbReference type="EC" id="3.1.3.16"/>
    </reaction>
</comment>
<comment type="similarity">
    <text evidence="3">Belongs to the PP2C family.</text>
</comment>
<proteinExistence type="inferred from homology"/>
<keyword evidence="3" id="KW-0479">Metal-binding</keyword>
<dbReference type="AlphaFoldDB" id="A0AAD8VY43"/>
<accession>A0AAD8VY43</accession>
<comment type="cofactor">
    <cofactor evidence="3">
        <name>Mg(2+)</name>
        <dbReference type="ChEBI" id="CHEBI:18420"/>
    </cofactor>
</comment>
<keyword evidence="3" id="KW-0378">Hydrolase</keyword>
<dbReference type="PROSITE" id="PS51746">
    <property type="entry name" value="PPM_2"/>
    <property type="match status" value="1"/>
</dbReference>
<evidence type="ECO:0000313" key="5">
    <source>
        <dbReference type="EMBL" id="KAK1627947.1"/>
    </source>
</evidence>
<evidence type="ECO:0000256" key="1">
    <source>
        <dbReference type="ARBA" id="ARBA00047761"/>
    </source>
</evidence>
<keyword evidence="6" id="KW-1185">Reference proteome</keyword>
<dbReference type="SMART" id="SM00332">
    <property type="entry name" value="PP2Cc"/>
    <property type="match status" value="1"/>
</dbReference>
<dbReference type="InterPro" id="IPR039123">
    <property type="entry name" value="PPTC7"/>
</dbReference>
<organism evidence="5 6">
    <name type="scientific">Lolium multiflorum</name>
    <name type="common">Italian ryegrass</name>
    <name type="synonym">Lolium perenne subsp. multiflorum</name>
    <dbReference type="NCBI Taxonomy" id="4521"/>
    <lineage>
        <taxon>Eukaryota</taxon>
        <taxon>Viridiplantae</taxon>
        <taxon>Streptophyta</taxon>
        <taxon>Embryophyta</taxon>
        <taxon>Tracheophyta</taxon>
        <taxon>Spermatophyta</taxon>
        <taxon>Magnoliopsida</taxon>
        <taxon>Liliopsida</taxon>
        <taxon>Poales</taxon>
        <taxon>Poaceae</taxon>
        <taxon>BOP clade</taxon>
        <taxon>Pooideae</taxon>
        <taxon>Poodae</taxon>
        <taxon>Poeae</taxon>
        <taxon>Poeae Chloroplast Group 2 (Poeae type)</taxon>
        <taxon>Loliodinae</taxon>
        <taxon>Loliinae</taxon>
        <taxon>Lolium</taxon>
    </lineage>
</organism>
<evidence type="ECO:0000259" key="4">
    <source>
        <dbReference type="PROSITE" id="PS51746"/>
    </source>
</evidence>
<dbReference type="SUPFAM" id="SSF81606">
    <property type="entry name" value="PP2C-like"/>
    <property type="match status" value="1"/>
</dbReference>
<keyword evidence="3" id="KW-0904">Protein phosphatase</keyword>
<comment type="catalytic activity">
    <reaction evidence="2 3">
        <text>O-phospho-L-threonyl-[protein] + H2O = L-threonyl-[protein] + phosphate</text>
        <dbReference type="Rhea" id="RHEA:47004"/>
        <dbReference type="Rhea" id="RHEA-COMP:11060"/>
        <dbReference type="Rhea" id="RHEA-COMP:11605"/>
        <dbReference type="ChEBI" id="CHEBI:15377"/>
        <dbReference type="ChEBI" id="CHEBI:30013"/>
        <dbReference type="ChEBI" id="CHEBI:43474"/>
        <dbReference type="ChEBI" id="CHEBI:61977"/>
        <dbReference type="EC" id="3.1.3.16"/>
    </reaction>
</comment>
<keyword evidence="3" id="KW-0460">Magnesium</keyword>
<dbReference type="GO" id="GO:0046872">
    <property type="term" value="F:metal ion binding"/>
    <property type="evidence" value="ECO:0007669"/>
    <property type="project" value="UniProtKB-UniRule"/>
</dbReference>
<dbReference type="Proteomes" id="UP001231189">
    <property type="component" value="Unassembled WGS sequence"/>
</dbReference>
<sequence>MEIDMQTPDALMGLAFGIPASAGDEVGQENGHRWDPMDCDQKALPPARTALRMECDFSYLPDHDEDAHFCHARAGVVGVADGVGGCRGDGVDAAEFSRGLMANAYNAVTAAVASSSGICPYTLLEMAYQKTVASTRTPAASTALVLSLAGRALRWAYVGDSTFALFRGGRLLLRALPQQHYFNCPFQLSAVGGDRVQDAALGEFPVEEGDVVVAGTDGLFDNVFDSKLEGIVQMCTALSFTPGKMAQAIGRLAYDMAMSSRESPFSAASREQQGTNFTGGKMDDITVVVAFIVS</sequence>
<reference evidence="5" key="1">
    <citation type="submission" date="2023-07" db="EMBL/GenBank/DDBJ databases">
        <title>A chromosome-level genome assembly of Lolium multiflorum.</title>
        <authorList>
            <person name="Chen Y."/>
            <person name="Copetti D."/>
            <person name="Kolliker R."/>
            <person name="Studer B."/>
        </authorList>
    </citation>
    <scope>NUCLEOTIDE SEQUENCE</scope>
    <source>
        <strain evidence="5">02402/16</strain>
        <tissue evidence="5">Leaf</tissue>
    </source>
</reference>
<feature type="domain" description="PPM-type phosphatase" evidence="4">
    <location>
        <begin position="50"/>
        <end position="292"/>
    </location>
</feature>
<dbReference type="EMBL" id="JAUUTY010000005">
    <property type="protein sequence ID" value="KAK1627947.1"/>
    <property type="molecule type" value="Genomic_DNA"/>
</dbReference>
<evidence type="ECO:0000313" key="6">
    <source>
        <dbReference type="Proteomes" id="UP001231189"/>
    </source>
</evidence>
<dbReference type="PANTHER" id="PTHR12320:SF69">
    <property type="entry name" value="PROTEIN PHOSPHATASE"/>
    <property type="match status" value="1"/>
</dbReference>
<dbReference type="InterPro" id="IPR001932">
    <property type="entry name" value="PPM-type_phosphatase-like_dom"/>
</dbReference>